<dbReference type="PANTHER" id="PTHR43309:SF5">
    <property type="entry name" value="5-OXOPROLINASE SUBUNIT C"/>
    <property type="match status" value="1"/>
</dbReference>
<dbReference type="SMART" id="SM00797">
    <property type="entry name" value="AHS2"/>
    <property type="match status" value="1"/>
</dbReference>
<dbReference type="InterPro" id="IPR029000">
    <property type="entry name" value="Cyclophilin-like_dom_sf"/>
</dbReference>
<organism evidence="5 6">
    <name type="scientific">Lysinibacillus capsici</name>
    <dbReference type="NCBI Taxonomy" id="2115968"/>
    <lineage>
        <taxon>Bacteria</taxon>
        <taxon>Bacillati</taxon>
        <taxon>Bacillota</taxon>
        <taxon>Bacilli</taxon>
        <taxon>Bacillales</taxon>
        <taxon>Bacillaceae</taxon>
        <taxon>Lysinibacillus</taxon>
    </lineage>
</organism>
<dbReference type="SUPFAM" id="SSF50891">
    <property type="entry name" value="Cyclophilin-like"/>
    <property type="match status" value="1"/>
</dbReference>
<evidence type="ECO:0000256" key="1">
    <source>
        <dbReference type="ARBA" id="ARBA00022741"/>
    </source>
</evidence>
<keyword evidence="2 5" id="KW-0378">Hydrolase</keyword>
<protein>
    <submittedName>
        <fullName evidence="5">Allophanate hydrolase subunit 2</fullName>
        <ecNumber evidence="5">3.5.1.54</ecNumber>
    </submittedName>
</protein>
<name>A0A2X0XMJ3_9BACI</name>
<reference evidence="5 6" key="1">
    <citation type="submission" date="2018-06" db="EMBL/GenBank/DDBJ databases">
        <authorList>
            <consortium name="Pathogen Informatics"/>
            <person name="Doyle S."/>
        </authorList>
    </citation>
    <scope>NUCLEOTIDE SEQUENCE [LARGE SCALE GENOMIC DNA]</scope>
    <source>
        <strain evidence="5 6">NCTC7582</strain>
    </source>
</reference>
<dbReference type="GO" id="GO:0005524">
    <property type="term" value="F:ATP binding"/>
    <property type="evidence" value="ECO:0007669"/>
    <property type="project" value="UniProtKB-KW"/>
</dbReference>
<proteinExistence type="predicted"/>
<dbReference type="AlphaFoldDB" id="A0A2X0XMJ3"/>
<sequence length="287" mass="32202">MKPLLLVTKLGVYGSLQDKGRFGYRAFGIPLSGPMDYRSYQAAQRILQHHHDQTSFEMFVGGFEFEALADGVYVLTGGHSTCLVNHVPIEMWKTFHLTRGDRLSIKGVHQGSIVYLTPLGGFRTNDELGSQSYLPLGNLGTCITKGSILYGQVSASLKYNRGLYAPYRPRFDSSITVRLFKGPHFHLFAEESQRQFLQDPFQFIGGNRMGYYIKGPTLQLQEMKDILSEATQFGTIQVPQSGNPIILMADAQTVGGYPIIATVHEEDLHKVAQMRMFNTIHFVLEET</sequence>
<keyword evidence="1" id="KW-0547">Nucleotide-binding</keyword>
<dbReference type="EC" id="3.5.1.54" evidence="5"/>
<evidence type="ECO:0000313" key="5">
    <source>
        <dbReference type="EMBL" id="SPU00405.1"/>
    </source>
</evidence>
<accession>A0A2X0XMJ3</accession>
<evidence type="ECO:0000256" key="3">
    <source>
        <dbReference type="ARBA" id="ARBA00022840"/>
    </source>
</evidence>
<gene>
    <name evidence="5" type="ORF">NCTC7582_03265</name>
</gene>
<dbReference type="STRING" id="1421.A2J09_04025"/>
<dbReference type="InterPro" id="IPR052708">
    <property type="entry name" value="PxpC"/>
</dbReference>
<dbReference type="RefSeq" id="WP_112117733.1">
    <property type="nucleotide sequence ID" value="NZ_UAQE01000001.1"/>
</dbReference>
<evidence type="ECO:0000256" key="2">
    <source>
        <dbReference type="ARBA" id="ARBA00022801"/>
    </source>
</evidence>
<dbReference type="EMBL" id="UAQE01000001">
    <property type="protein sequence ID" value="SPU00405.1"/>
    <property type="molecule type" value="Genomic_DNA"/>
</dbReference>
<dbReference type="GO" id="GO:0004039">
    <property type="term" value="F:allophanate hydrolase activity"/>
    <property type="evidence" value="ECO:0007669"/>
    <property type="project" value="UniProtKB-EC"/>
</dbReference>
<dbReference type="Pfam" id="PF02626">
    <property type="entry name" value="CT_A_B"/>
    <property type="match status" value="1"/>
</dbReference>
<dbReference type="PANTHER" id="PTHR43309">
    <property type="entry name" value="5-OXOPROLINASE SUBUNIT C"/>
    <property type="match status" value="1"/>
</dbReference>
<evidence type="ECO:0000259" key="4">
    <source>
        <dbReference type="SMART" id="SM00797"/>
    </source>
</evidence>
<keyword evidence="3" id="KW-0067">ATP-binding</keyword>
<dbReference type="Proteomes" id="UP000251431">
    <property type="component" value="Unassembled WGS sequence"/>
</dbReference>
<dbReference type="Gene3D" id="2.40.100.10">
    <property type="entry name" value="Cyclophilin-like"/>
    <property type="match status" value="1"/>
</dbReference>
<feature type="domain" description="Carboxyltransferase" evidence="4">
    <location>
        <begin position="26"/>
        <end position="287"/>
    </location>
</feature>
<evidence type="ECO:0000313" key="6">
    <source>
        <dbReference type="Proteomes" id="UP000251431"/>
    </source>
</evidence>
<dbReference type="InterPro" id="IPR003778">
    <property type="entry name" value="CT_A_B"/>
</dbReference>